<dbReference type="EMBL" id="JACIJD010000008">
    <property type="protein sequence ID" value="MBB5694002.1"/>
    <property type="molecule type" value="Genomic_DNA"/>
</dbReference>
<dbReference type="PANTHER" id="PTHR48081">
    <property type="entry name" value="AB HYDROLASE SUPERFAMILY PROTEIN C4A8.06C"/>
    <property type="match status" value="1"/>
</dbReference>
<dbReference type="SUPFAM" id="SSF53474">
    <property type="entry name" value="alpha/beta-Hydrolases"/>
    <property type="match status" value="1"/>
</dbReference>
<comment type="caution">
    <text evidence="4">The sequence shown here is derived from an EMBL/GenBank/DDBJ whole genome shotgun (WGS) entry which is preliminary data.</text>
</comment>
<dbReference type="PANTHER" id="PTHR48081:SF6">
    <property type="entry name" value="PEPTIDASE S9 PROLYL OLIGOPEPTIDASE CATALYTIC DOMAIN-CONTAINING PROTEIN"/>
    <property type="match status" value="1"/>
</dbReference>
<dbReference type="InterPro" id="IPR049492">
    <property type="entry name" value="BD-FAE-like_dom"/>
</dbReference>
<evidence type="ECO:0000259" key="3">
    <source>
        <dbReference type="Pfam" id="PF20434"/>
    </source>
</evidence>
<evidence type="ECO:0000313" key="4">
    <source>
        <dbReference type="EMBL" id="MBB5694002.1"/>
    </source>
</evidence>
<keyword evidence="1" id="KW-0378">Hydrolase</keyword>
<protein>
    <submittedName>
        <fullName evidence="4">Acetyl esterase/lipase</fullName>
    </submittedName>
</protein>
<keyword evidence="5" id="KW-1185">Reference proteome</keyword>
<feature type="signal peptide" evidence="2">
    <location>
        <begin position="1"/>
        <end position="33"/>
    </location>
</feature>
<evidence type="ECO:0000256" key="2">
    <source>
        <dbReference type="SAM" id="SignalP"/>
    </source>
</evidence>
<feature type="domain" description="BD-FAE-like" evidence="3">
    <location>
        <begin position="100"/>
        <end position="276"/>
    </location>
</feature>
<dbReference type="GO" id="GO:0016787">
    <property type="term" value="F:hydrolase activity"/>
    <property type="evidence" value="ECO:0007669"/>
    <property type="project" value="UniProtKB-KW"/>
</dbReference>
<reference evidence="4 5" key="1">
    <citation type="submission" date="2020-08" db="EMBL/GenBank/DDBJ databases">
        <title>Genomic Encyclopedia of Type Strains, Phase IV (KMG-IV): sequencing the most valuable type-strain genomes for metagenomic binning, comparative biology and taxonomic classification.</title>
        <authorList>
            <person name="Goeker M."/>
        </authorList>
    </citation>
    <scope>NUCLEOTIDE SEQUENCE [LARGE SCALE GENOMIC DNA]</scope>
    <source>
        <strain evidence="4 5">DSM 25622</strain>
    </source>
</reference>
<dbReference type="InterPro" id="IPR029058">
    <property type="entry name" value="AB_hydrolase_fold"/>
</dbReference>
<dbReference type="InterPro" id="IPR050300">
    <property type="entry name" value="GDXG_lipolytic_enzyme"/>
</dbReference>
<evidence type="ECO:0000313" key="5">
    <source>
        <dbReference type="Proteomes" id="UP000580654"/>
    </source>
</evidence>
<gene>
    <name evidence="4" type="ORF">FHS87_002042</name>
</gene>
<dbReference type="Proteomes" id="UP000580654">
    <property type="component" value="Unassembled WGS sequence"/>
</dbReference>
<dbReference type="Pfam" id="PF20434">
    <property type="entry name" value="BD-FAE"/>
    <property type="match status" value="1"/>
</dbReference>
<dbReference type="AlphaFoldDB" id="A0A840YHK1"/>
<organism evidence="4 5">
    <name type="scientific">Muricoccus pecuniae</name>
    <dbReference type="NCBI Taxonomy" id="693023"/>
    <lineage>
        <taxon>Bacteria</taxon>
        <taxon>Pseudomonadati</taxon>
        <taxon>Pseudomonadota</taxon>
        <taxon>Alphaproteobacteria</taxon>
        <taxon>Acetobacterales</taxon>
        <taxon>Roseomonadaceae</taxon>
        <taxon>Muricoccus</taxon>
    </lineage>
</organism>
<proteinExistence type="predicted"/>
<sequence length="327" mass="34847">MRSGTLFPAPTRAALLAIALLALGLTGAGGAHAVAPADGQEIPLWPADPPGSARFAAAQEVIERSRDPGIQDRAVLNITRPQLVIFRPERPNGTALLVTPGGAYQRVVIDKEGEEVARRLNRDGITVFRLVYRLPGGGQATDAPLMDAQRAMRLIRHNARDWGLDPQRIGMLGFSAGGHLAAQLATGFERRVYQPQDAADALPARPDFLALGYPVISMDPAITHAVSREELLGKTPLGELVEANSPERHVSKALPPSFIFGASDDDAVPVANALAFYGAAARAGVPAELHLFRQGGHGFSIRLVAGMPAAEWPGLLVNWMRSIRMAP</sequence>
<keyword evidence="2" id="KW-0732">Signal</keyword>
<name>A0A840YHK1_9PROT</name>
<dbReference type="RefSeq" id="WP_221299776.1">
    <property type="nucleotide sequence ID" value="NZ_JACIJD010000008.1"/>
</dbReference>
<accession>A0A840YHK1</accession>
<evidence type="ECO:0000256" key="1">
    <source>
        <dbReference type="ARBA" id="ARBA00022801"/>
    </source>
</evidence>
<dbReference type="Gene3D" id="3.40.50.1820">
    <property type="entry name" value="alpha/beta hydrolase"/>
    <property type="match status" value="1"/>
</dbReference>
<feature type="chain" id="PRO_5032824179" evidence="2">
    <location>
        <begin position="34"/>
        <end position="327"/>
    </location>
</feature>